<evidence type="ECO:0000313" key="9">
    <source>
        <dbReference type="Proteomes" id="UP000694941"/>
    </source>
</evidence>
<evidence type="ECO:0000256" key="2">
    <source>
        <dbReference type="ARBA" id="ARBA00022963"/>
    </source>
</evidence>
<dbReference type="PANTHER" id="PTHR43856:SF1">
    <property type="entry name" value="MITOCHONDRIAL CARDIOLIPIN HYDROLASE"/>
    <property type="match status" value="1"/>
</dbReference>
<reference evidence="10" key="1">
    <citation type="submission" date="2025-08" db="UniProtKB">
        <authorList>
            <consortium name="RefSeq"/>
        </authorList>
    </citation>
    <scope>IDENTIFICATION</scope>
    <source>
        <tissue evidence="10">Muscle</tissue>
    </source>
</reference>
<dbReference type="GeneID" id="106467082"/>
<feature type="domain" description="PLD phosphodiesterase" evidence="8">
    <location>
        <begin position="181"/>
        <end position="208"/>
    </location>
</feature>
<dbReference type="RefSeq" id="XP_013782854.1">
    <property type="nucleotide sequence ID" value="XM_013927400.2"/>
</dbReference>
<dbReference type="Pfam" id="PF13091">
    <property type="entry name" value="PLDc_2"/>
    <property type="match status" value="1"/>
</dbReference>
<dbReference type="CDD" id="cd09171">
    <property type="entry name" value="PLDc_vPLD6_like"/>
    <property type="match status" value="1"/>
</dbReference>
<feature type="transmembrane region" description="Helical" evidence="7">
    <location>
        <begin position="7"/>
        <end position="28"/>
    </location>
</feature>
<accession>A0ABM1BIU3</accession>
<gene>
    <name evidence="10" type="primary">LOC106467082</name>
</gene>
<dbReference type="PANTHER" id="PTHR43856">
    <property type="entry name" value="CARDIOLIPIN HYDROLASE"/>
    <property type="match status" value="1"/>
</dbReference>
<dbReference type="SMART" id="SM00155">
    <property type="entry name" value="PLDc"/>
    <property type="match status" value="1"/>
</dbReference>
<evidence type="ECO:0000259" key="8">
    <source>
        <dbReference type="PROSITE" id="PS50035"/>
    </source>
</evidence>
<organism evidence="9 10">
    <name type="scientific">Limulus polyphemus</name>
    <name type="common">Atlantic horseshoe crab</name>
    <dbReference type="NCBI Taxonomy" id="6850"/>
    <lineage>
        <taxon>Eukaryota</taxon>
        <taxon>Metazoa</taxon>
        <taxon>Ecdysozoa</taxon>
        <taxon>Arthropoda</taxon>
        <taxon>Chelicerata</taxon>
        <taxon>Merostomata</taxon>
        <taxon>Xiphosura</taxon>
        <taxon>Limulidae</taxon>
        <taxon>Limulus</taxon>
    </lineage>
</organism>
<keyword evidence="7" id="KW-0812">Transmembrane</keyword>
<comment type="similarity">
    <text evidence="4">Belongs to the phospholipase D family. MitoPLD/Zucchini subfamily.</text>
</comment>
<dbReference type="InterPro" id="IPR051406">
    <property type="entry name" value="PLD_domain"/>
</dbReference>
<evidence type="ECO:0000256" key="1">
    <source>
        <dbReference type="ARBA" id="ARBA00022801"/>
    </source>
</evidence>
<dbReference type="SUPFAM" id="SSF56024">
    <property type="entry name" value="Phospholipase D/nuclease"/>
    <property type="match status" value="1"/>
</dbReference>
<keyword evidence="7" id="KW-0472">Membrane</keyword>
<proteinExistence type="inferred from homology"/>
<sequence length="251" mass="28933">MTDKIRIFTYAVGATLFSELLYILWLRFKHRHMNTVNKTDIQLGTDRNSRSNTSIILNVDFNDQEVGSSYKPMNKVLIFPDPGITCKRLILNGRCAYSNCQFLHKKTSLYYLTKMLSTAKTKMDVCVYMMMYSVLGDRIVDAHKKGIVVRVITDGQMGDVPSSQIGRFREAGIPVRSNSTTTFLMHHKFIIIDNETLINGSFNWTKQAVTGNYENILITNQKELVEPYSAEFQHLWQLYDPVQLEKKKDPQ</sequence>
<protein>
    <recommendedName>
        <fullName evidence="5">Mitochondrial cardiolipin hydrolase</fullName>
    </recommendedName>
    <alternativeName>
        <fullName evidence="6">Mitochondrial phospholipase</fullName>
    </alternativeName>
</protein>
<dbReference type="InterPro" id="IPR001736">
    <property type="entry name" value="PLipase_D/transphosphatidylase"/>
</dbReference>
<keyword evidence="9" id="KW-1185">Reference proteome</keyword>
<keyword evidence="1" id="KW-0378">Hydrolase</keyword>
<keyword evidence="7" id="KW-1133">Transmembrane helix</keyword>
<dbReference type="Proteomes" id="UP000694941">
    <property type="component" value="Unplaced"/>
</dbReference>
<evidence type="ECO:0000313" key="10">
    <source>
        <dbReference type="RefSeq" id="XP_013782854.1"/>
    </source>
</evidence>
<evidence type="ECO:0000256" key="4">
    <source>
        <dbReference type="ARBA" id="ARBA00038012"/>
    </source>
</evidence>
<evidence type="ECO:0000256" key="3">
    <source>
        <dbReference type="ARBA" id="ARBA00023098"/>
    </source>
</evidence>
<keyword evidence="2" id="KW-0442">Lipid degradation</keyword>
<evidence type="ECO:0000256" key="7">
    <source>
        <dbReference type="SAM" id="Phobius"/>
    </source>
</evidence>
<evidence type="ECO:0000256" key="5">
    <source>
        <dbReference type="ARBA" id="ARBA00040549"/>
    </source>
</evidence>
<name>A0ABM1BIU3_LIMPO</name>
<evidence type="ECO:0000256" key="6">
    <source>
        <dbReference type="ARBA" id="ARBA00043167"/>
    </source>
</evidence>
<dbReference type="InterPro" id="IPR025202">
    <property type="entry name" value="PLD-like_dom"/>
</dbReference>
<keyword evidence="3" id="KW-0443">Lipid metabolism</keyword>
<dbReference type="Gene3D" id="3.30.870.10">
    <property type="entry name" value="Endonuclease Chain A"/>
    <property type="match status" value="1"/>
</dbReference>
<dbReference type="PROSITE" id="PS50035">
    <property type="entry name" value="PLD"/>
    <property type="match status" value="1"/>
</dbReference>